<accession>A0A9P4NQF5</accession>
<comment type="caution">
    <text evidence="3">The sequence shown here is derived from an EMBL/GenBank/DDBJ whole genome shotgun (WGS) entry which is preliminary data.</text>
</comment>
<gene>
    <name evidence="3" type="ORF">EJ08DRAFT_267684</name>
</gene>
<feature type="compositionally biased region" description="Basic and acidic residues" evidence="2">
    <location>
        <begin position="359"/>
        <end position="373"/>
    </location>
</feature>
<feature type="region of interest" description="Disordered" evidence="2">
    <location>
        <begin position="327"/>
        <end position="385"/>
    </location>
</feature>
<protein>
    <submittedName>
        <fullName evidence="3">Uncharacterized protein</fullName>
    </submittedName>
</protein>
<evidence type="ECO:0000256" key="1">
    <source>
        <dbReference type="SAM" id="Coils"/>
    </source>
</evidence>
<evidence type="ECO:0000313" key="3">
    <source>
        <dbReference type="EMBL" id="KAF2429782.1"/>
    </source>
</evidence>
<feature type="compositionally biased region" description="Acidic residues" evidence="2">
    <location>
        <begin position="339"/>
        <end position="358"/>
    </location>
</feature>
<name>A0A9P4NQF5_9PEZI</name>
<proteinExistence type="predicted"/>
<keyword evidence="4" id="KW-1185">Reference proteome</keyword>
<dbReference type="AlphaFoldDB" id="A0A9P4NQF5"/>
<feature type="coiled-coil region" evidence="1">
    <location>
        <begin position="169"/>
        <end position="196"/>
    </location>
</feature>
<reference evidence="3" key="1">
    <citation type="journal article" date="2020" name="Stud. Mycol.">
        <title>101 Dothideomycetes genomes: a test case for predicting lifestyles and emergence of pathogens.</title>
        <authorList>
            <person name="Haridas S."/>
            <person name="Albert R."/>
            <person name="Binder M."/>
            <person name="Bloem J."/>
            <person name="Labutti K."/>
            <person name="Salamov A."/>
            <person name="Andreopoulos B."/>
            <person name="Baker S."/>
            <person name="Barry K."/>
            <person name="Bills G."/>
            <person name="Bluhm B."/>
            <person name="Cannon C."/>
            <person name="Castanera R."/>
            <person name="Culley D."/>
            <person name="Daum C."/>
            <person name="Ezra D."/>
            <person name="Gonzalez J."/>
            <person name="Henrissat B."/>
            <person name="Kuo A."/>
            <person name="Liang C."/>
            <person name="Lipzen A."/>
            <person name="Lutzoni F."/>
            <person name="Magnuson J."/>
            <person name="Mondo S."/>
            <person name="Nolan M."/>
            <person name="Ohm R."/>
            <person name="Pangilinan J."/>
            <person name="Park H.-J."/>
            <person name="Ramirez L."/>
            <person name="Alfaro M."/>
            <person name="Sun H."/>
            <person name="Tritt A."/>
            <person name="Yoshinaga Y."/>
            <person name="Zwiers L.-H."/>
            <person name="Turgeon B."/>
            <person name="Goodwin S."/>
            <person name="Spatafora J."/>
            <person name="Crous P."/>
            <person name="Grigoriev I."/>
        </authorList>
    </citation>
    <scope>NUCLEOTIDE SEQUENCE</scope>
    <source>
        <strain evidence="3">CBS 130266</strain>
    </source>
</reference>
<dbReference type="EMBL" id="MU007044">
    <property type="protein sequence ID" value="KAF2429782.1"/>
    <property type="molecule type" value="Genomic_DNA"/>
</dbReference>
<keyword evidence="1" id="KW-0175">Coiled coil</keyword>
<organism evidence="3 4">
    <name type="scientific">Tothia fuscella</name>
    <dbReference type="NCBI Taxonomy" id="1048955"/>
    <lineage>
        <taxon>Eukaryota</taxon>
        <taxon>Fungi</taxon>
        <taxon>Dikarya</taxon>
        <taxon>Ascomycota</taxon>
        <taxon>Pezizomycotina</taxon>
        <taxon>Dothideomycetes</taxon>
        <taxon>Pleosporomycetidae</taxon>
        <taxon>Venturiales</taxon>
        <taxon>Cylindrosympodiaceae</taxon>
        <taxon>Tothia</taxon>
    </lineage>
</organism>
<evidence type="ECO:0000256" key="2">
    <source>
        <dbReference type="SAM" id="MobiDB-lite"/>
    </source>
</evidence>
<dbReference type="Proteomes" id="UP000800235">
    <property type="component" value="Unassembled WGS sequence"/>
</dbReference>
<evidence type="ECO:0000313" key="4">
    <source>
        <dbReference type="Proteomes" id="UP000800235"/>
    </source>
</evidence>
<sequence>MADLATRTQQRDFRYIQHLYIDLDLVDTMVPWCSESEQTTFFNRLFDLVRLILHRGNRIKTLQVLYRNGFNGQLDMLLNSPNKATREEGPEILRLSSPGGKGAFLRRDHLGNIELSPLEHTGFFPLPWCRVLDPLLALQGVVEDVQIRGDLPPGYVKEMQEKMMHAASISAAVKKIQKERERLAELRKGHADSKETFVELMERLGEKNYEKPAGWIEYVEDQIDAPMPGLDPGNDAAFAAGVSPMFGFAPVIPGIASGVLPIAVAGGVLPMGPAGGILPIGAFAQGMNGAAVPLPPGFNPQGFNNFMNHAAHGFMNTMMAPMNGAGGNLGGVGSVQAQDDVEEDDSDEENSEEEDSDEMWDRSSDEDRKEARTTRRVKRVRKMTTEDCLAPLLPSETRALHIRFGGSHYRRLGTPKFT</sequence>